<accession>A0ABX4BPT1</accession>
<keyword evidence="4" id="KW-1185">Reference proteome</keyword>
<sequence length="504" mass="55491">MKSQMKIGLKILACFILLISCSEEQLDESGTGSLKGRVVDVRTYKGIENARVSSNPTTSTVYTDKDGYFKIDKVPTGKYAFQAQKDGFIARFVPATIEKDIEIEVIFELEISTATNKPPEVPVLTAPADNAVGQALSLNLTWTANDPEGDPLTYTVIVKNGTTDEIKTYSDLKTTSLTISDLSFSTKYYWQVAVNDGINKPINSVTNSFTTLAFPNPRYMYVKKIKNNNVIFTADDAGNELQLSSAEVNSYRPRKNLSINRIAYISSDGSLNQIFSMNPDGTDVKKITNFVPIAGFNMDNVSYSWSTNGKQIIYPNFDKLYRIDSDGSGLIQLFKTPNGKFISECEWSRDGNQIILKVNDVSGYNVEIYAIDMGGNVLYQVLSGVTGGASGIDISIDNKRVVYTRDVSGFENATYRRLDSRIFIYTVATNTSAELDTQKENGFNDLDVKFSPNEAKVIFVNTSNDGLSAKNIQTASTTTSTGTGGTTTSTRTTLFQNASMPDWK</sequence>
<dbReference type="InterPro" id="IPR013783">
    <property type="entry name" value="Ig-like_fold"/>
</dbReference>
<comment type="caution">
    <text evidence="3">The sequence shown here is derived from an EMBL/GenBank/DDBJ whole genome shotgun (WGS) entry which is preliminary data.</text>
</comment>
<protein>
    <recommendedName>
        <fullName evidence="2">Fibronectin type-III domain-containing protein</fullName>
    </recommendedName>
</protein>
<evidence type="ECO:0000259" key="2">
    <source>
        <dbReference type="PROSITE" id="PS50853"/>
    </source>
</evidence>
<dbReference type="PROSITE" id="PS50853">
    <property type="entry name" value="FN3"/>
    <property type="match status" value="1"/>
</dbReference>
<evidence type="ECO:0000256" key="1">
    <source>
        <dbReference type="SAM" id="MobiDB-lite"/>
    </source>
</evidence>
<dbReference type="Gene3D" id="2.120.10.30">
    <property type="entry name" value="TolB, C-terminal domain"/>
    <property type="match status" value="1"/>
</dbReference>
<dbReference type="CDD" id="cd00063">
    <property type="entry name" value="FN3"/>
    <property type="match status" value="1"/>
</dbReference>
<evidence type="ECO:0000313" key="4">
    <source>
        <dbReference type="Proteomes" id="UP000198382"/>
    </source>
</evidence>
<dbReference type="Pfam" id="PF13715">
    <property type="entry name" value="CarbopepD_reg_2"/>
    <property type="match status" value="1"/>
</dbReference>
<name>A0ABX4BPT1_FLAFR</name>
<dbReference type="InterPro" id="IPR003961">
    <property type="entry name" value="FN3_dom"/>
</dbReference>
<evidence type="ECO:0000313" key="3">
    <source>
        <dbReference type="EMBL" id="OXA78234.1"/>
    </source>
</evidence>
<dbReference type="PROSITE" id="PS51257">
    <property type="entry name" value="PROKAR_LIPOPROTEIN"/>
    <property type="match status" value="1"/>
</dbReference>
<dbReference type="SUPFAM" id="SSF49265">
    <property type="entry name" value="Fibronectin type III"/>
    <property type="match status" value="1"/>
</dbReference>
<feature type="compositionally biased region" description="Polar residues" evidence="1">
    <location>
        <begin position="494"/>
        <end position="504"/>
    </location>
</feature>
<feature type="domain" description="Fibronectin type-III" evidence="2">
    <location>
        <begin position="118"/>
        <end position="214"/>
    </location>
</feature>
<dbReference type="InterPro" id="IPR013784">
    <property type="entry name" value="Carb-bd-like_fold"/>
</dbReference>
<dbReference type="SUPFAM" id="SSF69304">
    <property type="entry name" value="Tricorn protease N-terminal domain"/>
    <property type="match status" value="1"/>
</dbReference>
<dbReference type="InterPro" id="IPR036116">
    <property type="entry name" value="FN3_sf"/>
</dbReference>
<proteinExistence type="predicted"/>
<dbReference type="EMBL" id="MUGV01000022">
    <property type="protein sequence ID" value="OXA78234.1"/>
    <property type="molecule type" value="Genomic_DNA"/>
</dbReference>
<dbReference type="Gene3D" id="2.60.40.1120">
    <property type="entry name" value="Carboxypeptidase-like, regulatory domain"/>
    <property type="match status" value="1"/>
</dbReference>
<organism evidence="3 4">
    <name type="scientific">Flavobacterium frigidimaris</name>
    <dbReference type="NCBI Taxonomy" id="262320"/>
    <lineage>
        <taxon>Bacteria</taxon>
        <taxon>Pseudomonadati</taxon>
        <taxon>Bacteroidota</taxon>
        <taxon>Flavobacteriia</taxon>
        <taxon>Flavobacteriales</taxon>
        <taxon>Flavobacteriaceae</taxon>
        <taxon>Flavobacterium</taxon>
    </lineage>
</organism>
<reference evidence="3 4" key="1">
    <citation type="submission" date="2016-11" db="EMBL/GenBank/DDBJ databases">
        <title>Whole genomes of Flavobacteriaceae.</title>
        <authorList>
            <person name="Stine C."/>
            <person name="Li C."/>
            <person name="Tadesse D."/>
        </authorList>
    </citation>
    <scope>NUCLEOTIDE SEQUENCE [LARGE SCALE GENOMIC DNA]</scope>
    <source>
        <strain evidence="3 4">DSM 15937</strain>
    </source>
</reference>
<gene>
    <name evidence="3" type="ORF">B0A65_13790</name>
</gene>
<dbReference type="Gene3D" id="2.60.40.10">
    <property type="entry name" value="Immunoglobulins"/>
    <property type="match status" value="1"/>
</dbReference>
<feature type="compositionally biased region" description="Low complexity" evidence="1">
    <location>
        <begin position="475"/>
        <end position="493"/>
    </location>
</feature>
<dbReference type="InterPro" id="IPR011042">
    <property type="entry name" value="6-blade_b-propeller_TolB-like"/>
</dbReference>
<feature type="region of interest" description="Disordered" evidence="1">
    <location>
        <begin position="475"/>
        <end position="504"/>
    </location>
</feature>
<dbReference type="Proteomes" id="UP000198382">
    <property type="component" value="Unassembled WGS sequence"/>
</dbReference>
<dbReference type="SUPFAM" id="SSF49452">
    <property type="entry name" value="Starch-binding domain-like"/>
    <property type="match status" value="1"/>
</dbReference>